<accession>A0A7R9VM08</accession>
<organism evidence="1">
    <name type="scientific">Chlamydomonas euryale</name>
    <dbReference type="NCBI Taxonomy" id="1486919"/>
    <lineage>
        <taxon>Eukaryota</taxon>
        <taxon>Viridiplantae</taxon>
        <taxon>Chlorophyta</taxon>
        <taxon>core chlorophytes</taxon>
        <taxon>Chlorophyceae</taxon>
        <taxon>CS clade</taxon>
        <taxon>Chlamydomonadales</taxon>
        <taxon>Chlamydomonadaceae</taxon>
        <taxon>Chlamydomonas</taxon>
    </lineage>
</organism>
<evidence type="ECO:0000313" key="1">
    <source>
        <dbReference type="EMBL" id="CAD8299677.1"/>
    </source>
</evidence>
<gene>
    <name evidence="1" type="ORF">CEUR00632_LOCUS15180</name>
</gene>
<protein>
    <submittedName>
        <fullName evidence="1">Uncharacterized protein</fullName>
    </submittedName>
</protein>
<dbReference type="EMBL" id="HBEC01032724">
    <property type="protein sequence ID" value="CAD8299677.1"/>
    <property type="molecule type" value="Transcribed_RNA"/>
</dbReference>
<name>A0A7R9VM08_9CHLO</name>
<dbReference type="AlphaFoldDB" id="A0A7R9VM08"/>
<proteinExistence type="predicted"/>
<reference evidence="1" key="1">
    <citation type="submission" date="2021-01" db="EMBL/GenBank/DDBJ databases">
        <authorList>
            <person name="Corre E."/>
            <person name="Pelletier E."/>
            <person name="Niang G."/>
            <person name="Scheremetjew M."/>
            <person name="Finn R."/>
            <person name="Kale V."/>
            <person name="Holt S."/>
            <person name="Cochrane G."/>
            <person name="Meng A."/>
            <person name="Brown T."/>
            <person name="Cohen L."/>
        </authorList>
    </citation>
    <scope>NUCLEOTIDE SEQUENCE</scope>
    <source>
        <strain evidence="1">CCMP219</strain>
    </source>
</reference>
<sequence length="109" mass="12725">MGRRAALGTLHLGPVSMSSKQLNKVEHHHHHPRRRCHLLLLHLPCLFPAMALRRNNATGWLGTLETVTDSLLQKQMNLSCMLRWHPLWYHPLQLWYHPQPSRQHLAANL</sequence>